<dbReference type="Gene3D" id="3.40.50.300">
    <property type="entry name" value="P-loop containing nucleotide triphosphate hydrolases"/>
    <property type="match status" value="2"/>
</dbReference>
<feature type="domain" description="ATPase AAA-type core" evidence="1">
    <location>
        <begin position="266"/>
        <end position="440"/>
    </location>
</feature>
<dbReference type="PANTHER" id="PTHR40396:SF1">
    <property type="entry name" value="ATPASE AAA-TYPE CORE DOMAIN-CONTAINING PROTEIN"/>
    <property type="match status" value="1"/>
</dbReference>
<dbReference type="PANTHER" id="PTHR40396">
    <property type="entry name" value="ATPASE-LIKE PROTEIN"/>
    <property type="match status" value="1"/>
</dbReference>
<dbReference type="EMBL" id="FONL01000031">
    <property type="protein sequence ID" value="SFE89445.1"/>
    <property type="molecule type" value="Genomic_DNA"/>
</dbReference>
<dbReference type="GO" id="GO:0005524">
    <property type="term" value="F:ATP binding"/>
    <property type="evidence" value="ECO:0007669"/>
    <property type="project" value="InterPro"/>
</dbReference>
<gene>
    <name evidence="2" type="ORF">SAMN05216245_13116</name>
</gene>
<protein>
    <submittedName>
        <fullName evidence="2">AAA domain-containing protein</fullName>
    </submittedName>
</protein>
<dbReference type="STRING" id="1123323.SAMN05216245_13116"/>
<name>A0A1I2E9B9_9FIRM</name>
<organism evidence="2 3">
    <name type="scientific">Succiniclasticum ruminis DSM 9236</name>
    <dbReference type="NCBI Taxonomy" id="1123323"/>
    <lineage>
        <taxon>Bacteria</taxon>
        <taxon>Bacillati</taxon>
        <taxon>Bacillota</taxon>
        <taxon>Negativicutes</taxon>
        <taxon>Acidaminococcales</taxon>
        <taxon>Acidaminococcaceae</taxon>
        <taxon>Succiniclasticum</taxon>
    </lineage>
</organism>
<proteinExistence type="predicted"/>
<evidence type="ECO:0000259" key="1">
    <source>
        <dbReference type="Pfam" id="PF13304"/>
    </source>
</evidence>
<dbReference type="InterPro" id="IPR027417">
    <property type="entry name" value="P-loop_NTPase"/>
</dbReference>
<dbReference type="Pfam" id="PF13304">
    <property type="entry name" value="AAA_21"/>
    <property type="match status" value="2"/>
</dbReference>
<accession>A0A1I2E9B9</accession>
<dbReference type="InterPro" id="IPR003959">
    <property type="entry name" value="ATPase_AAA_core"/>
</dbReference>
<keyword evidence="3" id="KW-1185">Reference proteome</keyword>
<dbReference type="RefSeq" id="WP_093914359.1">
    <property type="nucleotide sequence ID" value="NZ_FONL01000031.1"/>
</dbReference>
<feature type="domain" description="ATPase AAA-type core" evidence="1">
    <location>
        <begin position="56"/>
        <end position="140"/>
    </location>
</feature>
<dbReference type="AlphaFoldDB" id="A0A1I2E9B9"/>
<sequence length="514" mass="58577">MEPKAQFICSGHGKLDDFNPVKPRVRLKRLVLDNFKSVQHGEIVFFGKKAEPRSVLTGLYGPNATGKTSVINAISLLVALMTGAELKMQNVGQCVREGATEARLQFEMEVMYPASESKHTEFQLQSVIYSFSILPGTEGQLPKIGREEIRMGGDFDGKKIRLQPVFDTSCEGEYGFGPASKVPFFVRKDDPKLAAKIGRIKKEGNRSLPFSMAHDFMMNSLVMLKQGTAKAKMPVIKSDMLRTLLLIPHFISVVQSSSRKLIDRQGNSYWLNVHFSRTRDLNIPLGDEFIVHLDAWKYFVPWFKTVKKFLHVLLPDIEIGYRVVFQAKEDYPLDETDKGLERAWNAEHGTNKTYEWEKGDRLVYLYSIRDGREISLQHESEGVLKLISMSFLLVDVLNDDSTCLVIDEIENGIFEYLLCQLIELMKHYGRGQLIFTSHNFRILEVLPKECIWFATADPGNRFVRMRYVAAENNLRRLYYRKLALGDPAIKYYNGGDMLDILDAVQMDDGDGNNG</sequence>
<evidence type="ECO:0000313" key="2">
    <source>
        <dbReference type="EMBL" id="SFE89445.1"/>
    </source>
</evidence>
<dbReference type="GO" id="GO:0006302">
    <property type="term" value="P:double-strand break repair"/>
    <property type="evidence" value="ECO:0007669"/>
    <property type="project" value="InterPro"/>
</dbReference>
<dbReference type="GO" id="GO:0016887">
    <property type="term" value="F:ATP hydrolysis activity"/>
    <property type="evidence" value="ECO:0007669"/>
    <property type="project" value="InterPro"/>
</dbReference>
<dbReference type="SUPFAM" id="SSF52540">
    <property type="entry name" value="P-loop containing nucleoside triphosphate hydrolases"/>
    <property type="match status" value="1"/>
</dbReference>
<evidence type="ECO:0000313" key="3">
    <source>
        <dbReference type="Proteomes" id="UP000198896"/>
    </source>
</evidence>
<reference evidence="2 3" key="1">
    <citation type="submission" date="2016-10" db="EMBL/GenBank/DDBJ databases">
        <authorList>
            <person name="de Groot N.N."/>
        </authorList>
    </citation>
    <scope>NUCLEOTIDE SEQUENCE [LARGE SCALE GENOMIC DNA]</scope>
    <source>
        <strain evidence="2 3">DSM 9236</strain>
    </source>
</reference>
<dbReference type="OrthoDB" id="9809324at2"/>
<dbReference type="Proteomes" id="UP000198896">
    <property type="component" value="Unassembled WGS sequence"/>
</dbReference>